<dbReference type="GO" id="GO:0003677">
    <property type="term" value="F:DNA binding"/>
    <property type="evidence" value="ECO:0007669"/>
    <property type="project" value="UniProtKB-KW"/>
</dbReference>
<name>A0A6L2JAU0_TANCI</name>
<gene>
    <name evidence="1" type="ORF">Tci_004762</name>
</gene>
<organism evidence="1">
    <name type="scientific">Tanacetum cinerariifolium</name>
    <name type="common">Dalmatian daisy</name>
    <name type="synonym">Chrysanthemum cinerariifolium</name>
    <dbReference type="NCBI Taxonomy" id="118510"/>
    <lineage>
        <taxon>Eukaryota</taxon>
        <taxon>Viridiplantae</taxon>
        <taxon>Streptophyta</taxon>
        <taxon>Embryophyta</taxon>
        <taxon>Tracheophyta</taxon>
        <taxon>Spermatophyta</taxon>
        <taxon>Magnoliopsida</taxon>
        <taxon>eudicotyledons</taxon>
        <taxon>Gunneridae</taxon>
        <taxon>Pentapetalae</taxon>
        <taxon>asterids</taxon>
        <taxon>campanulids</taxon>
        <taxon>Asterales</taxon>
        <taxon>Asteraceae</taxon>
        <taxon>Asteroideae</taxon>
        <taxon>Anthemideae</taxon>
        <taxon>Anthemidinae</taxon>
        <taxon>Tanacetum</taxon>
    </lineage>
</organism>
<accession>A0A6L2JAU0</accession>
<proteinExistence type="predicted"/>
<reference evidence="1" key="1">
    <citation type="journal article" date="2019" name="Sci. Rep.">
        <title>Draft genome of Tanacetum cinerariifolium, the natural source of mosquito coil.</title>
        <authorList>
            <person name="Yamashiro T."/>
            <person name="Shiraishi A."/>
            <person name="Satake H."/>
            <person name="Nakayama K."/>
        </authorList>
    </citation>
    <scope>NUCLEOTIDE SEQUENCE</scope>
</reference>
<dbReference type="AlphaFoldDB" id="A0A6L2JAU0"/>
<keyword evidence="1" id="KW-0238">DNA-binding</keyword>
<sequence>MGEILIKNGGNGYLIPGVHCAPEITLNILSINLLKQKGFGIIFEEDKCTLEYMFKNQQGQNMDIDKMRQMHNDFLDDYFKSLDKEIIDREGEEPSVQFGQELGALAEILGLTRSDGEEIRKCYMTSLEVFISYYKTARAPEDPIRGGEDSESLESYQWNDGKTCAPIAVEKGQGKNRQKRRRAKVCGRYKRIRARALEDPIRGGEDSESLESYQWNDGKTCTPIAVEKG</sequence>
<protein>
    <submittedName>
        <fullName evidence="1">ARID DNA-binding domain-containing protein</fullName>
    </submittedName>
</protein>
<evidence type="ECO:0000313" key="1">
    <source>
        <dbReference type="EMBL" id="GEU32784.1"/>
    </source>
</evidence>
<dbReference type="EMBL" id="BKCJ010000391">
    <property type="protein sequence ID" value="GEU32784.1"/>
    <property type="molecule type" value="Genomic_DNA"/>
</dbReference>
<comment type="caution">
    <text evidence="1">The sequence shown here is derived from an EMBL/GenBank/DDBJ whole genome shotgun (WGS) entry which is preliminary data.</text>
</comment>